<dbReference type="EC" id="2.6.1.-" evidence="1"/>
<dbReference type="CDD" id="cd00609">
    <property type="entry name" value="AAT_like"/>
    <property type="match status" value="1"/>
</dbReference>
<dbReference type="KEGG" id="ckl:CKL_0889"/>
<dbReference type="RefSeq" id="WP_012101269.1">
    <property type="nucleotide sequence ID" value="NC_009706.1"/>
</dbReference>
<dbReference type="PANTHER" id="PTHR42691:SF1">
    <property type="entry name" value="ASPARTATE AMINOTRANSFERASE YHDR-RELATED"/>
    <property type="match status" value="1"/>
</dbReference>
<feature type="domain" description="Aminotransferase class I/classII large" evidence="2">
    <location>
        <begin position="35"/>
        <end position="383"/>
    </location>
</feature>
<evidence type="ECO:0000313" key="3">
    <source>
        <dbReference type="EMBL" id="EDK32940.1"/>
    </source>
</evidence>
<dbReference type="Gene3D" id="3.40.640.10">
    <property type="entry name" value="Type I PLP-dependent aspartate aminotransferase-like (Major domain)"/>
    <property type="match status" value="1"/>
</dbReference>
<dbReference type="InterPro" id="IPR004839">
    <property type="entry name" value="Aminotransferase_I/II_large"/>
</dbReference>
<keyword evidence="1 3" id="KW-0808">Transferase</keyword>
<keyword evidence="4" id="KW-1185">Reference proteome</keyword>
<protein>
    <recommendedName>
        <fullName evidence="1">Aminotransferase</fullName>
        <ecNumber evidence="1">2.6.1.-</ecNumber>
    </recommendedName>
</protein>
<comment type="cofactor">
    <cofactor evidence="1">
        <name>pyridoxal 5'-phosphate</name>
        <dbReference type="ChEBI" id="CHEBI:597326"/>
    </cofactor>
</comment>
<dbReference type="GO" id="GO:0008483">
    <property type="term" value="F:transaminase activity"/>
    <property type="evidence" value="ECO:0007669"/>
    <property type="project" value="UniProtKB-KW"/>
</dbReference>
<organism evidence="3 4">
    <name type="scientific">Clostridium kluyveri (strain ATCC 8527 / DSM 555 / NBRC 12016 / NCIMB 10680 / K1)</name>
    <dbReference type="NCBI Taxonomy" id="431943"/>
    <lineage>
        <taxon>Bacteria</taxon>
        <taxon>Bacillati</taxon>
        <taxon>Bacillota</taxon>
        <taxon>Clostridia</taxon>
        <taxon>Eubacteriales</taxon>
        <taxon>Clostridiaceae</taxon>
        <taxon>Clostridium</taxon>
    </lineage>
</organism>
<keyword evidence="1 3" id="KW-0032">Aminotransferase</keyword>
<dbReference type="HOGENOM" id="CLU_017584_4_3_9"/>
<dbReference type="PANTHER" id="PTHR42691">
    <property type="entry name" value="ASPARTATE AMINOTRANSFERASE YHDR-RELATED"/>
    <property type="match status" value="1"/>
</dbReference>
<evidence type="ECO:0000313" key="4">
    <source>
        <dbReference type="Proteomes" id="UP000002411"/>
    </source>
</evidence>
<sequence length="396" mass="44364">MLSKDMVQLGSRRSTIREIFEFGRKRAAIVGRDKVYDFSLGNPNVPSPDSVKNAILDILDHEKSTAVHGYTSAQGDDNVRDVITRSINKKFDTNFTKDNLYMTVGAAASISICFKALTNPGDEFITFAPFFPEYKCFVEQGSGGKLVVVPADTENFQVNFLEFKKRINKRTKAVIVNSPNNPSGAVYSEDTILKLVSILEAKSKEYGHAIYLISDEPYREIVYSGVEVPYITKYYKNTFVCYSYSKSLSLPGERIGYIVVPSEMDNFKDTYAAVCGAGRILGYVNAPSLFQKVVAKCVGQTSDISIYETNKNLLYKGLIEMGYRCVEPQGAFYLFPQSLESDANLFCEKARKYDLLMVPGDDFGCPGHVRISYCVETQQIINALPVFKKLAEEYKK</sequence>
<dbReference type="AlphaFoldDB" id="A5N6K9"/>
<evidence type="ECO:0000259" key="2">
    <source>
        <dbReference type="Pfam" id="PF00155"/>
    </source>
</evidence>
<accession>A5N6K9</accession>
<dbReference type="InterPro" id="IPR015422">
    <property type="entry name" value="PyrdxlP-dep_Trfase_small"/>
</dbReference>
<dbReference type="InterPro" id="IPR015421">
    <property type="entry name" value="PyrdxlP-dep_Trfase_major"/>
</dbReference>
<name>A5N6K9_CLOK5</name>
<dbReference type="EMBL" id="CP000673">
    <property type="protein sequence ID" value="EDK32940.1"/>
    <property type="molecule type" value="Genomic_DNA"/>
</dbReference>
<dbReference type="GO" id="GO:0030170">
    <property type="term" value="F:pyridoxal phosphate binding"/>
    <property type="evidence" value="ECO:0007669"/>
    <property type="project" value="InterPro"/>
</dbReference>
<dbReference type="STRING" id="431943.CKL_0889"/>
<gene>
    <name evidence="3" type="primary">aspC1</name>
    <name evidence="3" type="ordered locus">CKL_0889</name>
</gene>
<dbReference type="InterPro" id="IPR004838">
    <property type="entry name" value="NHTrfase_class1_PyrdxlP-BS"/>
</dbReference>
<dbReference type="PRINTS" id="PR00753">
    <property type="entry name" value="ACCSYNTHASE"/>
</dbReference>
<dbReference type="Pfam" id="PF00155">
    <property type="entry name" value="Aminotran_1_2"/>
    <property type="match status" value="1"/>
</dbReference>
<dbReference type="InterPro" id="IPR015424">
    <property type="entry name" value="PyrdxlP-dep_Trfase"/>
</dbReference>
<reference evidence="3 4" key="1">
    <citation type="journal article" date="2008" name="Proc. Natl. Acad. Sci. U.S.A.">
        <title>The genome of Clostridium kluyveri, a strict anaerobe with unique metabolic features.</title>
        <authorList>
            <person name="Seedorf H."/>
            <person name="Fricke W.F."/>
            <person name="Veith B."/>
            <person name="Brueggemann H."/>
            <person name="Liesegang H."/>
            <person name="Strittmatter A."/>
            <person name="Miethke M."/>
            <person name="Buckel W."/>
            <person name="Hinderberger J."/>
            <person name="Li F."/>
            <person name="Hagemeier C."/>
            <person name="Thauer R.K."/>
            <person name="Gottschalk G."/>
        </authorList>
    </citation>
    <scope>NUCLEOTIDE SEQUENCE [LARGE SCALE GENOMIC DNA]</scope>
    <source>
        <strain evidence="4">ATCC 8527 / DSM 555 / NCIMB 10680</strain>
    </source>
</reference>
<evidence type="ECO:0000256" key="1">
    <source>
        <dbReference type="RuleBase" id="RU000481"/>
    </source>
</evidence>
<proteinExistence type="inferred from homology"/>
<dbReference type="Gene3D" id="3.90.1150.10">
    <property type="entry name" value="Aspartate Aminotransferase, domain 1"/>
    <property type="match status" value="1"/>
</dbReference>
<comment type="similarity">
    <text evidence="1">Belongs to the class-I pyridoxal-phosphate-dependent aminotransferase family.</text>
</comment>
<dbReference type="SUPFAM" id="SSF53383">
    <property type="entry name" value="PLP-dependent transferases"/>
    <property type="match status" value="1"/>
</dbReference>
<dbReference type="PROSITE" id="PS00105">
    <property type="entry name" value="AA_TRANSFER_CLASS_1"/>
    <property type="match status" value="1"/>
</dbReference>
<dbReference type="eggNOG" id="COG0436">
    <property type="taxonomic scope" value="Bacteria"/>
</dbReference>
<dbReference type="NCBIfam" id="NF005305">
    <property type="entry name" value="PRK06836.1"/>
    <property type="match status" value="1"/>
</dbReference>
<dbReference type="Proteomes" id="UP000002411">
    <property type="component" value="Chromosome"/>
</dbReference>